<name>A0ABR2ZPR8_9AGAR</name>
<comment type="caution">
    <text evidence="3">The sequence shown here is derived from an EMBL/GenBank/DDBJ whole genome shotgun (WGS) entry which is preliminary data.</text>
</comment>
<accession>A0ABR2ZPR8</accession>
<organism evidence="3 4">
    <name type="scientific">Marasmius tenuissimus</name>
    <dbReference type="NCBI Taxonomy" id="585030"/>
    <lineage>
        <taxon>Eukaryota</taxon>
        <taxon>Fungi</taxon>
        <taxon>Dikarya</taxon>
        <taxon>Basidiomycota</taxon>
        <taxon>Agaricomycotina</taxon>
        <taxon>Agaricomycetes</taxon>
        <taxon>Agaricomycetidae</taxon>
        <taxon>Agaricales</taxon>
        <taxon>Marasmiineae</taxon>
        <taxon>Marasmiaceae</taxon>
        <taxon>Marasmius</taxon>
    </lineage>
</organism>
<evidence type="ECO:0000256" key="2">
    <source>
        <dbReference type="SAM" id="MobiDB-lite"/>
    </source>
</evidence>
<evidence type="ECO:0000313" key="3">
    <source>
        <dbReference type="EMBL" id="KAL0062382.1"/>
    </source>
</evidence>
<feature type="compositionally biased region" description="Basic and acidic residues" evidence="2">
    <location>
        <begin position="28"/>
        <end position="55"/>
    </location>
</feature>
<feature type="region of interest" description="Disordered" evidence="2">
    <location>
        <begin position="209"/>
        <end position="237"/>
    </location>
</feature>
<keyword evidence="1" id="KW-0175">Coiled coil</keyword>
<reference evidence="3 4" key="1">
    <citation type="submission" date="2024-05" db="EMBL/GenBank/DDBJ databases">
        <title>A draft genome resource for the thread blight pathogen Marasmius tenuissimus strain MS-2.</title>
        <authorList>
            <person name="Yulfo-Soto G.E."/>
            <person name="Baruah I.K."/>
            <person name="Amoako-Attah I."/>
            <person name="Bukari Y."/>
            <person name="Meinhardt L.W."/>
            <person name="Bailey B.A."/>
            <person name="Cohen S.P."/>
        </authorList>
    </citation>
    <scope>NUCLEOTIDE SEQUENCE [LARGE SCALE GENOMIC DNA]</scope>
    <source>
        <strain evidence="3 4">MS-2</strain>
    </source>
</reference>
<feature type="coiled-coil region" evidence="1">
    <location>
        <begin position="306"/>
        <end position="410"/>
    </location>
</feature>
<dbReference type="EMBL" id="JBBXMP010000106">
    <property type="protein sequence ID" value="KAL0062382.1"/>
    <property type="molecule type" value="Genomic_DNA"/>
</dbReference>
<feature type="compositionally biased region" description="Polar residues" evidence="2">
    <location>
        <begin position="61"/>
        <end position="71"/>
    </location>
</feature>
<keyword evidence="4" id="KW-1185">Reference proteome</keyword>
<dbReference type="Proteomes" id="UP001437256">
    <property type="component" value="Unassembled WGS sequence"/>
</dbReference>
<sequence>MQHLPPAVLNDTNSTFSLAQEDVTMHAGDSEGHEKSKGPLFDAERMGENSVDLRRARNPNPLEQETPNSEMNKSENEAAHLQGPQMEESQELAEVERLCLDNVDEDDIRNVNVHRLGADQCESSFGLRIGTDTRTSPVVDGGLMNAASLNGVSGSEIAGLDTRVNEANVTIASSEKRQGHTVTAPTLQLPVPIVKQEDFNSLPQTLVSLPSRSTNPEHHDTQEAFHKRHQPGSRARTLKQTTRMENHRLRLTVKERDTQLSKVKARLRTASAREIRFQLGVQRRDTRITKLVDEHTRTRQAFEAERTENEVRIGELDREVERLREEGKKAKTSVSRLTRDYRALEATHREDVVALARVRDELAGCEGKNKALNDALVRTREGLEAERARSQRYREERNQLDGEFEMAKREGQRIVGELEAARGSLADWSEVYDQPAGEHAAAGEAWRRERKEYKRLLAQRERELEDIRANLQHRKRHSAAGLKGHSSY</sequence>
<gene>
    <name evidence="3" type="ORF">AAF712_010728</name>
</gene>
<feature type="compositionally biased region" description="Basic and acidic residues" evidence="2">
    <location>
        <begin position="215"/>
        <end position="225"/>
    </location>
</feature>
<proteinExistence type="predicted"/>
<evidence type="ECO:0000256" key="1">
    <source>
        <dbReference type="SAM" id="Coils"/>
    </source>
</evidence>
<dbReference type="Gene3D" id="1.10.287.1490">
    <property type="match status" value="1"/>
</dbReference>
<evidence type="ECO:0000313" key="4">
    <source>
        <dbReference type="Proteomes" id="UP001437256"/>
    </source>
</evidence>
<protein>
    <submittedName>
        <fullName evidence="3">Uncharacterized protein</fullName>
    </submittedName>
</protein>
<feature type="region of interest" description="Disordered" evidence="2">
    <location>
        <begin position="1"/>
        <end position="92"/>
    </location>
</feature>
<feature type="coiled-coil region" evidence="1">
    <location>
        <begin position="443"/>
        <end position="470"/>
    </location>
</feature>